<name>A0ABW4ICY2_9SPHI</name>
<evidence type="ECO:0000256" key="2">
    <source>
        <dbReference type="ARBA" id="ARBA00022676"/>
    </source>
</evidence>
<evidence type="ECO:0000259" key="4">
    <source>
        <dbReference type="Pfam" id="PF00535"/>
    </source>
</evidence>
<dbReference type="EMBL" id="JBHUDG010000018">
    <property type="protein sequence ID" value="MFD1630596.1"/>
    <property type="molecule type" value="Genomic_DNA"/>
</dbReference>
<dbReference type="InterPro" id="IPR029044">
    <property type="entry name" value="Nucleotide-diphossugar_trans"/>
</dbReference>
<dbReference type="RefSeq" id="WP_379662971.1">
    <property type="nucleotide sequence ID" value="NZ_JBHUDG010000018.1"/>
</dbReference>
<keyword evidence="3" id="KW-0808">Transferase</keyword>
<dbReference type="Gene3D" id="3.90.550.10">
    <property type="entry name" value="Spore Coat Polysaccharide Biosynthesis Protein SpsA, Chain A"/>
    <property type="match status" value="1"/>
</dbReference>
<feature type="domain" description="Glycosyltransferase 2-like" evidence="4">
    <location>
        <begin position="46"/>
        <end position="202"/>
    </location>
</feature>
<accession>A0ABW4ICY2</accession>
<keyword evidence="2" id="KW-0328">Glycosyltransferase</keyword>
<reference evidence="6" key="1">
    <citation type="journal article" date="2019" name="Int. J. Syst. Evol. Microbiol.">
        <title>The Global Catalogue of Microorganisms (GCM) 10K type strain sequencing project: providing services to taxonomists for standard genome sequencing and annotation.</title>
        <authorList>
            <consortium name="The Broad Institute Genomics Platform"/>
            <consortium name="The Broad Institute Genome Sequencing Center for Infectious Disease"/>
            <person name="Wu L."/>
            <person name="Ma J."/>
        </authorList>
    </citation>
    <scope>NUCLEOTIDE SEQUENCE [LARGE SCALE GENOMIC DNA]</scope>
    <source>
        <strain evidence="6">CCUG 53762</strain>
    </source>
</reference>
<evidence type="ECO:0000313" key="6">
    <source>
        <dbReference type="Proteomes" id="UP001597118"/>
    </source>
</evidence>
<keyword evidence="6" id="KW-1185">Reference proteome</keyword>
<organism evidence="5 6">
    <name type="scientific">Pseudopedobacter beijingensis</name>
    <dbReference type="NCBI Taxonomy" id="1207056"/>
    <lineage>
        <taxon>Bacteria</taxon>
        <taxon>Pseudomonadati</taxon>
        <taxon>Bacteroidota</taxon>
        <taxon>Sphingobacteriia</taxon>
        <taxon>Sphingobacteriales</taxon>
        <taxon>Sphingobacteriaceae</taxon>
        <taxon>Pseudopedobacter</taxon>
    </lineage>
</organism>
<dbReference type="CDD" id="cd00761">
    <property type="entry name" value="Glyco_tranf_GTA_type"/>
    <property type="match status" value="1"/>
</dbReference>
<dbReference type="SUPFAM" id="SSF53448">
    <property type="entry name" value="Nucleotide-diphospho-sugar transferases"/>
    <property type="match status" value="1"/>
</dbReference>
<dbReference type="Pfam" id="PF00535">
    <property type="entry name" value="Glycos_transf_2"/>
    <property type="match status" value="1"/>
</dbReference>
<sequence length="279" mass="32619">MNFFNSPEWIAQYAFEYEKAEDVPQHIFDEINIGLDNIQSDTPLVSILISAWNEEVNILRCIATLSKQKTSIPLEIIIINNNSADNTQYTIDKFHVKNLFQGIQGCGPARQLGQENAKGKYILLADADCLYPDCWVEEMLKVLQQKNVVCVYGRYSFIPEPGFPRWKLFFFEKFKDIITEIRHIRQPYLNCFGISMGFMREYSLKIGFIMTKFWGDDGQLAMQMMQYGKIKQVRANKARVWTGVRSLQRDGNFVEALTKRLRKEYKRFSTNFFGRLHGR</sequence>
<dbReference type="InterPro" id="IPR001173">
    <property type="entry name" value="Glyco_trans_2-like"/>
</dbReference>
<evidence type="ECO:0000313" key="5">
    <source>
        <dbReference type="EMBL" id="MFD1630596.1"/>
    </source>
</evidence>
<proteinExistence type="inferred from homology"/>
<protein>
    <submittedName>
        <fullName evidence="5">Glycosyltransferase family 2 protein</fullName>
    </submittedName>
</protein>
<comment type="similarity">
    <text evidence="1">Belongs to the glycosyltransferase 2 family.</text>
</comment>
<dbReference type="Proteomes" id="UP001597118">
    <property type="component" value="Unassembled WGS sequence"/>
</dbReference>
<evidence type="ECO:0000256" key="3">
    <source>
        <dbReference type="ARBA" id="ARBA00022679"/>
    </source>
</evidence>
<dbReference type="PANTHER" id="PTHR43630">
    <property type="entry name" value="POLY-BETA-1,6-N-ACETYL-D-GLUCOSAMINE SYNTHASE"/>
    <property type="match status" value="1"/>
</dbReference>
<dbReference type="PANTHER" id="PTHR43630:SF1">
    <property type="entry name" value="POLY-BETA-1,6-N-ACETYL-D-GLUCOSAMINE SYNTHASE"/>
    <property type="match status" value="1"/>
</dbReference>
<evidence type="ECO:0000256" key="1">
    <source>
        <dbReference type="ARBA" id="ARBA00006739"/>
    </source>
</evidence>
<gene>
    <name evidence="5" type="ORF">ACFSAH_11955</name>
</gene>
<comment type="caution">
    <text evidence="5">The sequence shown here is derived from an EMBL/GenBank/DDBJ whole genome shotgun (WGS) entry which is preliminary data.</text>
</comment>